<keyword evidence="4" id="KW-0560">Oxidoreductase</keyword>
<dbReference type="GO" id="GO:0050661">
    <property type="term" value="F:NADP binding"/>
    <property type="evidence" value="ECO:0007669"/>
    <property type="project" value="InterPro"/>
</dbReference>
<dbReference type="PANTHER" id="PTHR42877:SF7">
    <property type="entry name" value="FLAVIN-BINDING MONOOXYGENASE-RELATED"/>
    <property type="match status" value="1"/>
</dbReference>
<feature type="region of interest" description="Disordered" evidence="5">
    <location>
        <begin position="1"/>
        <end position="27"/>
    </location>
</feature>
<evidence type="ECO:0000313" key="6">
    <source>
        <dbReference type="EMBL" id="KAK6359205.1"/>
    </source>
</evidence>
<dbReference type="InterPro" id="IPR051209">
    <property type="entry name" value="FAD-bind_Monooxygenase_sf"/>
</dbReference>
<dbReference type="GO" id="GO:0004499">
    <property type="term" value="F:N,N-dimethylaniline monooxygenase activity"/>
    <property type="evidence" value="ECO:0007669"/>
    <property type="project" value="InterPro"/>
</dbReference>
<gene>
    <name evidence="6" type="ORF">TWF696_000369</name>
</gene>
<keyword evidence="2" id="KW-0285">Flavoprotein</keyword>
<dbReference type="Proteomes" id="UP001375240">
    <property type="component" value="Unassembled WGS sequence"/>
</dbReference>
<accession>A0AAV9VB30</accession>
<evidence type="ECO:0000313" key="7">
    <source>
        <dbReference type="Proteomes" id="UP001375240"/>
    </source>
</evidence>
<dbReference type="Gene3D" id="3.50.50.60">
    <property type="entry name" value="FAD/NAD(P)-binding domain"/>
    <property type="match status" value="2"/>
</dbReference>
<dbReference type="AlphaFoldDB" id="A0AAV9VB30"/>
<dbReference type="GO" id="GO:0050660">
    <property type="term" value="F:flavin adenine dinucleotide binding"/>
    <property type="evidence" value="ECO:0007669"/>
    <property type="project" value="InterPro"/>
</dbReference>
<dbReference type="Pfam" id="PF00743">
    <property type="entry name" value="FMO-like"/>
    <property type="match status" value="1"/>
</dbReference>
<dbReference type="SUPFAM" id="SSF51905">
    <property type="entry name" value="FAD/NAD(P)-binding domain"/>
    <property type="match status" value="2"/>
</dbReference>
<evidence type="ECO:0000256" key="2">
    <source>
        <dbReference type="ARBA" id="ARBA00022630"/>
    </source>
</evidence>
<dbReference type="PANTHER" id="PTHR42877">
    <property type="entry name" value="L-ORNITHINE N(5)-MONOOXYGENASE-RELATED"/>
    <property type="match status" value="1"/>
</dbReference>
<reference evidence="6 7" key="1">
    <citation type="submission" date="2019-10" db="EMBL/GenBank/DDBJ databases">
        <authorList>
            <person name="Palmer J.M."/>
        </authorList>
    </citation>
    <scope>NUCLEOTIDE SEQUENCE [LARGE SCALE GENOMIC DNA]</scope>
    <source>
        <strain evidence="6 7">TWF696</strain>
    </source>
</reference>
<sequence>MGETPLTTAPSSPEPEASNENTTPIPAATVKLEQRAVDEPRRIKVIVIGAGISGILAGIRLPQRVPNLELVIYDKNPEVGGTWWENRYPGVACDIPSHSYQASFEPNTRWSRFYASGAEIEEYWKSVARKYGVYQYVQLSRQIVEARFDEERGKWLVKVQRLDTPEKEIFQDECDVLYSCIGSLNQWKWPDIKGLHDFKGKIVHSANWDSSLDYEDKNVAVIGIGSSAIQIVPEMQKKVKMMDHYARGKTWIAMPFVSEWAEAKNPDGKDFYFTEADIQRFQDDPEYFYQYRRELEHELNSAHTVTMRGSDLQKGAISFFTENMKTRLAKKPEIFASLLPPFPPACRRLTPGPGYLEAIVQDNVNFIPQEISHITSDAIVTEDGKVRPVDIIVCATGFDTTWTKRYPLIGRGGKDIGEKWKDFPETYISIATDEFPNYFINLGPNSGVGTGSLTIVLERAVDYVCQALQKIQRENIKTMEAKASSVQTFQRYCEAYFPGTVFTENCRSWYKNGKADGKVAILWPGSCLHAERVLSNPRWEDWQYEYLNESPHGWLGNGWTMADVKPAADRAYYLERSKVDVPPEGGAPITMI</sequence>
<evidence type="ECO:0000256" key="4">
    <source>
        <dbReference type="ARBA" id="ARBA00023002"/>
    </source>
</evidence>
<keyword evidence="3" id="KW-0274">FAD</keyword>
<dbReference type="EMBL" id="JAVHNQ010000001">
    <property type="protein sequence ID" value="KAK6359205.1"/>
    <property type="molecule type" value="Genomic_DNA"/>
</dbReference>
<protein>
    <recommendedName>
        <fullName evidence="8">FAD/NAD(P)-binding domain-containing protein</fullName>
    </recommendedName>
</protein>
<dbReference type="InterPro" id="IPR036188">
    <property type="entry name" value="FAD/NAD-bd_sf"/>
</dbReference>
<proteinExistence type="inferred from homology"/>
<organism evidence="6 7">
    <name type="scientific">Orbilia brochopaga</name>
    <dbReference type="NCBI Taxonomy" id="3140254"/>
    <lineage>
        <taxon>Eukaryota</taxon>
        <taxon>Fungi</taxon>
        <taxon>Dikarya</taxon>
        <taxon>Ascomycota</taxon>
        <taxon>Pezizomycotina</taxon>
        <taxon>Orbiliomycetes</taxon>
        <taxon>Orbiliales</taxon>
        <taxon>Orbiliaceae</taxon>
        <taxon>Orbilia</taxon>
    </lineage>
</organism>
<evidence type="ECO:0000256" key="5">
    <source>
        <dbReference type="SAM" id="MobiDB-lite"/>
    </source>
</evidence>
<feature type="compositionally biased region" description="Polar residues" evidence="5">
    <location>
        <begin position="1"/>
        <end position="11"/>
    </location>
</feature>
<dbReference type="InterPro" id="IPR020946">
    <property type="entry name" value="Flavin_mOase-like"/>
</dbReference>
<comment type="caution">
    <text evidence="6">The sequence shown here is derived from an EMBL/GenBank/DDBJ whole genome shotgun (WGS) entry which is preliminary data.</text>
</comment>
<evidence type="ECO:0000256" key="3">
    <source>
        <dbReference type="ARBA" id="ARBA00022827"/>
    </source>
</evidence>
<name>A0AAV9VB30_9PEZI</name>
<keyword evidence="7" id="KW-1185">Reference proteome</keyword>
<comment type="similarity">
    <text evidence="1">Belongs to the FAD-binding monooxygenase family.</text>
</comment>
<evidence type="ECO:0000256" key="1">
    <source>
        <dbReference type="ARBA" id="ARBA00010139"/>
    </source>
</evidence>
<evidence type="ECO:0008006" key="8">
    <source>
        <dbReference type="Google" id="ProtNLM"/>
    </source>
</evidence>